<dbReference type="Proteomes" id="UP000199385">
    <property type="component" value="Chromosome I"/>
</dbReference>
<comment type="similarity">
    <text evidence="3">Belongs to the glycosyl hydrolase 25 family.</text>
</comment>
<dbReference type="GO" id="GO:0003796">
    <property type="term" value="F:lysozyme activity"/>
    <property type="evidence" value="ECO:0007669"/>
    <property type="project" value="UniProtKB-EC"/>
</dbReference>
<evidence type="ECO:0000313" key="15">
    <source>
        <dbReference type="Proteomes" id="UP000199385"/>
    </source>
</evidence>
<sequence>MSLRTSRLAVLAAVALAGLALGAPPAAAGSGAAGDGHAHAGATTQSLTATATAAPNGYTVTGIDVSHYQGTINWANVAAGGAKFSYAKATEGDYYVDAYFSANNSGAKANGLLAGAYHYARPDQSSGTAQADYFLDRAQYSDDGRSLPPMLDIEWPVKGSSSPYPCYGLSPSALVNWIRAFTDRVFARTGKRAMIYTNAYWWNDCTNSNAGFGANPLFIANYGTSPSPLPAGWNRWTLWQYADGGSLPGDQDVFNGSLTELRALAAPARSVDRDFDGDGNADVLARYDTTQDLWFYPGNGAGDFKKGQQRNIWSNWSAFDIILAAGDFNRDGKPDVIARNATTKDLWFYPGDGDGGLQFAKQEMVWSNWSAFDRIIAPGDFDHDGNPDLLARNATTKDLWFYPGDGHGNFKKGQQVMIWTNWSAFDLIIAADDFNRDGNVDVIARNATTKDLWFYPGDGTGDFKKGQQTMVWTNWSALDTIVGVGDFDHDGNPDLLARNATTTNLWFYPGNGAGDFKKGQQQEIWTNWGFINRII</sequence>
<comment type="catalytic activity">
    <reaction evidence="1">
        <text>Hydrolysis of (1-&gt;4)-beta-linkages between N-acetylmuramic acid and N-acetyl-D-glucosamine residues in a peptidoglycan and between N-acetyl-D-glucosamine residues in chitodextrins.</text>
        <dbReference type="EC" id="3.2.1.17"/>
    </reaction>
</comment>
<dbReference type="Gene3D" id="2.40.128.340">
    <property type="match status" value="1"/>
</dbReference>
<gene>
    <name evidence="14" type="ORF">GA0070611_3164</name>
</gene>
<keyword evidence="5" id="KW-0964">Secreted</keyword>
<organism evidence="14 15">
    <name type="scientific">Micromonospora auratinigra</name>
    <dbReference type="NCBI Taxonomy" id="261654"/>
    <lineage>
        <taxon>Bacteria</taxon>
        <taxon>Bacillati</taxon>
        <taxon>Actinomycetota</taxon>
        <taxon>Actinomycetes</taxon>
        <taxon>Micromonosporales</taxon>
        <taxon>Micromonosporaceae</taxon>
        <taxon>Micromonospora</taxon>
    </lineage>
</organism>
<evidence type="ECO:0000256" key="1">
    <source>
        <dbReference type="ARBA" id="ARBA00000632"/>
    </source>
</evidence>
<keyword evidence="11" id="KW-0326">Glycosidase</keyword>
<evidence type="ECO:0000256" key="6">
    <source>
        <dbReference type="ARBA" id="ARBA00022529"/>
    </source>
</evidence>
<keyword evidence="15" id="KW-1185">Reference proteome</keyword>
<dbReference type="STRING" id="261654.GA0070611_3164"/>
<evidence type="ECO:0000256" key="3">
    <source>
        <dbReference type="ARBA" id="ARBA00010646"/>
    </source>
</evidence>
<feature type="signal peptide" evidence="13">
    <location>
        <begin position="1"/>
        <end position="28"/>
    </location>
</feature>
<dbReference type="InterPro" id="IPR028994">
    <property type="entry name" value="Integrin_alpha_N"/>
</dbReference>
<keyword evidence="10" id="KW-1015">Disulfide bond</keyword>
<dbReference type="OrthoDB" id="287365at2"/>
<dbReference type="EC" id="3.2.1.17" evidence="4"/>
<dbReference type="PANTHER" id="PTHR34135:SF2">
    <property type="entry name" value="LYSOZYME"/>
    <property type="match status" value="1"/>
</dbReference>
<dbReference type="SUPFAM" id="SSF51445">
    <property type="entry name" value="(Trans)glycosidases"/>
    <property type="match status" value="1"/>
</dbReference>
<dbReference type="SUPFAM" id="SSF69318">
    <property type="entry name" value="Integrin alpha N-terminal domain"/>
    <property type="match status" value="1"/>
</dbReference>
<dbReference type="PATRIC" id="fig|261654.4.peg.3218"/>
<dbReference type="PROSITE" id="PS51904">
    <property type="entry name" value="GLYCOSYL_HYDROL_F25_2"/>
    <property type="match status" value="1"/>
</dbReference>
<evidence type="ECO:0000256" key="2">
    <source>
        <dbReference type="ARBA" id="ARBA00004613"/>
    </source>
</evidence>
<dbReference type="EMBL" id="LT594323">
    <property type="protein sequence ID" value="SBT45839.1"/>
    <property type="molecule type" value="Genomic_DNA"/>
</dbReference>
<evidence type="ECO:0000256" key="7">
    <source>
        <dbReference type="ARBA" id="ARBA00022638"/>
    </source>
</evidence>
<comment type="subcellular location">
    <subcellularLocation>
        <location evidence="2">Secreted</location>
    </subcellularLocation>
</comment>
<evidence type="ECO:0000256" key="4">
    <source>
        <dbReference type="ARBA" id="ARBA00012732"/>
    </source>
</evidence>
<comment type="function">
    <text evidence="12">This enzyme has both lysozyme (acetylmuramidase) and diacetylmuramidase activities.</text>
</comment>
<dbReference type="Pfam" id="PF13517">
    <property type="entry name" value="FG-GAP_3"/>
    <property type="match status" value="2"/>
</dbReference>
<dbReference type="InterPro" id="IPR017853">
    <property type="entry name" value="GH"/>
</dbReference>
<dbReference type="GO" id="GO:0016052">
    <property type="term" value="P:carbohydrate catabolic process"/>
    <property type="evidence" value="ECO:0007669"/>
    <property type="project" value="TreeGrafter"/>
</dbReference>
<dbReference type="InterPro" id="IPR018077">
    <property type="entry name" value="Glyco_hydro_fam25_subgr"/>
</dbReference>
<proteinExistence type="inferred from homology"/>
<dbReference type="PANTHER" id="PTHR34135">
    <property type="entry name" value="LYSOZYME"/>
    <property type="match status" value="1"/>
</dbReference>
<dbReference type="FunFam" id="3.20.20.80:FF:000060">
    <property type="entry name" value="Lysozyme M1"/>
    <property type="match status" value="1"/>
</dbReference>
<dbReference type="GO" id="GO:0042742">
    <property type="term" value="P:defense response to bacterium"/>
    <property type="evidence" value="ECO:0007669"/>
    <property type="project" value="UniProtKB-KW"/>
</dbReference>
<evidence type="ECO:0000256" key="12">
    <source>
        <dbReference type="ARBA" id="ARBA00055588"/>
    </source>
</evidence>
<dbReference type="GO" id="GO:0031640">
    <property type="term" value="P:killing of cells of another organism"/>
    <property type="evidence" value="ECO:0007669"/>
    <property type="project" value="UniProtKB-KW"/>
</dbReference>
<name>A0A1A8ZPN0_9ACTN</name>
<accession>A0A1A8ZPN0</accession>
<dbReference type="GO" id="GO:0005576">
    <property type="term" value="C:extracellular region"/>
    <property type="evidence" value="ECO:0007669"/>
    <property type="project" value="UniProtKB-SubCell"/>
</dbReference>
<dbReference type="Pfam" id="PF01183">
    <property type="entry name" value="Glyco_hydro_25"/>
    <property type="match status" value="1"/>
</dbReference>
<dbReference type="Gene3D" id="2.130.10.130">
    <property type="entry name" value="Integrin alpha, N-terminal"/>
    <property type="match status" value="1"/>
</dbReference>
<evidence type="ECO:0000256" key="10">
    <source>
        <dbReference type="ARBA" id="ARBA00023157"/>
    </source>
</evidence>
<dbReference type="InterPro" id="IPR002053">
    <property type="entry name" value="Glyco_hydro_25"/>
</dbReference>
<keyword evidence="6" id="KW-0929">Antimicrobial</keyword>
<dbReference type="Gene3D" id="3.20.20.80">
    <property type="entry name" value="Glycosidases"/>
    <property type="match status" value="1"/>
</dbReference>
<protein>
    <recommendedName>
        <fullName evidence="4">lysozyme</fullName>
        <ecNumber evidence="4">3.2.1.17</ecNumber>
    </recommendedName>
</protein>
<evidence type="ECO:0000256" key="11">
    <source>
        <dbReference type="ARBA" id="ARBA00023295"/>
    </source>
</evidence>
<keyword evidence="9" id="KW-0378">Hydrolase</keyword>
<keyword evidence="8 13" id="KW-0732">Signal</keyword>
<keyword evidence="7" id="KW-0081">Bacteriolytic enzyme</keyword>
<evidence type="ECO:0000313" key="14">
    <source>
        <dbReference type="EMBL" id="SBT45839.1"/>
    </source>
</evidence>
<dbReference type="GO" id="GO:0009253">
    <property type="term" value="P:peptidoglycan catabolic process"/>
    <property type="evidence" value="ECO:0007669"/>
    <property type="project" value="InterPro"/>
</dbReference>
<dbReference type="SMART" id="SM00641">
    <property type="entry name" value="Glyco_25"/>
    <property type="match status" value="1"/>
</dbReference>
<dbReference type="InterPro" id="IPR013517">
    <property type="entry name" value="FG-GAP"/>
</dbReference>
<evidence type="ECO:0000256" key="9">
    <source>
        <dbReference type="ARBA" id="ARBA00022801"/>
    </source>
</evidence>
<dbReference type="GO" id="GO:0016998">
    <property type="term" value="P:cell wall macromolecule catabolic process"/>
    <property type="evidence" value="ECO:0007669"/>
    <property type="project" value="InterPro"/>
</dbReference>
<dbReference type="RefSeq" id="WP_091664776.1">
    <property type="nucleotide sequence ID" value="NZ_LT594323.1"/>
</dbReference>
<evidence type="ECO:0000256" key="13">
    <source>
        <dbReference type="SAM" id="SignalP"/>
    </source>
</evidence>
<evidence type="ECO:0000256" key="8">
    <source>
        <dbReference type="ARBA" id="ARBA00022729"/>
    </source>
</evidence>
<feature type="chain" id="PRO_5008382858" description="lysozyme" evidence="13">
    <location>
        <begin position="29"/>
        <end position="535"/>
    </location>
</feature>
<dbReference type="AlphaFoldDB" id="A0A1A8ZPN0"/>
<evidence type="ECO:0000256" key="5">
    <source>
        <dbReference type="ARBA" id="ARBA00022525"/>
    </source>
</evidence>
<reference evidence="15" key="1">
    <citation type="submission" date="2016-06" db="EMBL/GenBank/DDBJ databases">
        <authorList>
            <person name="Varghese N."/>
            <person name="Submissions Spin"/>
        </authorList>
    </citation>
    <scope>NUCLEOTIDE SEQUENCE [LARGE SCALE GENOMIC DNA]</scope>
    <source>
        <strain evidence="15">DSM 44815</strain>
    </source>
</reference>